<feature type="domain" description="Beta-lactamase-related" evidence="2">
    <location>
        <begin position="56"/>
        <end position="380"/>
    </location>
</feature>
<dbReference type="Pfam" id="PF11954">
    <property type="entry name" value="DUF3471"/>
    <property type="match status" value="1"/>
</dbReference>
<gene>
    <name evidence="4" type="ORF">Cme02nite_09950</name>
</gene>
<dbReference type="PANTHER" id="PTHR46825">
    <property type="entry name" value="D-ALANYL-D-ALANINE-CARBOXYPEPTIDASE/ENDOPEPTIDASE AMPH"/>
    <property type="match status" value="1"/>
</dbReference>
<reference evidence="4" key="1">
    <citation type="submission" date="2021-01" db="EMBL/GenBank/DDBJ databases">
        <title>Whole genome shotgun sequence of Catellatospora methionotrophica NBRC 14553.</title>
        <authorList>
            <person name="Komaki H."/>
            <person name="Tamura T."/>
        </authorList>
    </citation>
    <scope>NUCLEOTIDE SEQUENCE</scope>
    <source>
        <strain evidence="4">NBRC 14553</strain>
    </source>
</reference>
<evidence type="ECO:0000313" key="5">
    <source>
        <dbReference type="Proteomes" id="UP000660339"/>
    </source>
</evidence>
<dbReference type="Proteomes" id="UP000660339">
    <property type="component" value="Unassembled WGS sequence"/>
</dbReference>
<evidence type="ECO:0000259" key="2">
    <source>
        <dbReference type="Pfam" id="PF00144"/>
    </source>
</evidence>
<dbReference type="PANTHER" id="PTHR46825:SF15">
    <property type="entry name" value="BETA-LACTAMASE-RELATED DOMAIN-CONTAINING PROTEIN"/>
    <property type="match status" value="1"/>
</dbReference>
<dbReference type="InterPro" id="IPR012338">
    <property type="entry name" value="Beta-lactam/transpept-like"/>
</dbReference>
<evidence type="ECO:0000259" key="3">
    <source>
        <dbReference type="Pfam" id="PF11954"/>
    </source>
</evidence>
<sequence>MLSALLAVAAPQPVAVQPTPAPSPAPAPSPPLLAGPLPQQPPLLDQADVDKALAALDGLVQDAMKQTGVPGVAVGVVYGDKVVFAKGYGVRKVGEPGAVGADTVFQLASLSKPVASTVVAGVVGDGKVAWDDPVVKHDPGFALKDPWVTRDVTVADLFAHRSGLPDHAGDLLEDLGYDRAYILSHLRLEPLAPFRASYFYTNFGLTAAALAVAKAAGTSWEQLSAQTLYRPLGMSHTSSDFADYEKNPDRAVGHVKVGDAWQAKYVRDPQAQSPAGGVSSTVDDMVKWMRLQLGGGKYDGRQVVDAMALQQTHEPHNTASPPRAPDGVPGFYGLGFNVGYDQSGRLRLGHSGAFDLGAATNVAMIPGEGLGIVVLTNAQPIGVAESIAYNFLDIASYGRQTTDWLPFLLGVFAKIDSEGTSKTDYAKPPANPAAARPSAAYTGTYANAYYGPLTVAERDGKLVMTLGPQGQAFPLTHFDADTFSYRTTGENAVGLDGVTFTVDGAGPAGQVRVAHLDANGLGTFTRG</sequence>
<dbReference type="Gene3D" id="3.40.710.10">
    <property type="entry name" value="DD-peptidase/beta-lactamase superfamily"/>
    <property type="match status" value="1"/>
</dbReference>
<dbReference type="Pfam" id="PF00144">
    <property type="entry name" value="Beta-lactamase"/>
    <property type="match status" value="1"/>
</dbReference>
<dbReference type="InterPro" id="IPR001466">
    <property type="entry name" value="Beta-lactam-related"/>
</dbReference>
<evidence type="ECO:0008006" key="6">
    <source>
        <dbReference type="Google" id="ProtNLM"/>
    </source>
</evidence>
<organism evidence="4 5">
    <name type="scientific">Catellatospora methionotrophica</name>
    <dbReference type="NCBI Taxonomy" id="121620"/>
    <lineage>
        <taxon>Bacteria</taxon>
        <taxon>Bacillati</taxon>
        <taxon>Actinomycetota</taxon>
        <taxon>Actinomycetes</taxon>
        <taxon>Micromonosporales</taxon>
        <taxon>Micromonosporaceae</taxon>
        <taxon>Catellatospora</taxon>
    </lineage>
</organism>
<dbReference type="EMBL" id="BONJ01000002">
    <property type="protein sequence ID" value="GIG12663.1"/>
    <property type="molecule type" value="Genomic_DNA"/>
</dbReference>
<accession>A0A8J3PDT9</accession>
<keyword evidence="5" id="KW-1185">Reference proteome</keyword>
<name>A0A8J3PDT9_9ACTN</name>
<proteinExistence type="predicted"/>
<dbReference type="Gene3D" id="2.40.128.600">
    <property type="match status" value="1"/>
</dbReference>
<evidence type="ECO:0000256" key="1">
    <source>
        <dbReference type="SAM" id="MobiDB-lite"/>
    </source>
</evidence>
<feature type="region of interest" description="Disordered" evidence="1">
    <location>
        <begin position="16"/>
        <end position="41"/>
    </location>
</feature>
<protein>
    <recommendedName>
        <fullName evidence="6">Serine hydrolase</fullName>
    </recommendedName>
</protein>
<dbReference type="InterPro" id="IPR021860">
    <property type="entry name" value="Peptidase_S12_Pab87-rel_C"/>
</dbReference>
<dbReference type="InterPro" id="IPR050491">
    <property type="entry name" value="AmpC-like"/>
</dbReference>
<dbReference type="SUPFAM" id="SSF56601">
    <property type="entry name" value="beta-lactamase/transpeptidase-like"/>
    <property type="match status" value="1"/>
</dbReference>
<evidence type="ECO:0000313" key="4">
    <source>
        <dbReference type="EMBL" id="GIG12663.1"/>
    </source>
</evidence>
<comment type="caution">
    <text evidence="4">The sequence shown here is derived from an EMBL/GenBank/DDBJ whole genome shotgun (WGS) entry which is preliminary data.</text>
</comment>
<feature type="compositionally biased region" description="Pro residues" evidence="1">
    <location>
        <begin position="19"/>
        <end position="41"/>
    </location>
</feature>
<feature type="domain" description="Peptidase S12 Pab87-related C-terminal" evidence="3">
    <location>
        <begin position="428"/>
        <end position="514"/>
    </location>
</feature>
<dbReference type="AlphaFoldDB" id="A0A8J3PDT9"/>